<dbReference type="EMBL" id="LVEP01000028">
    <property type="protein sequence ID" value="OCB75495.1"/>
    <property type="molecule type" value="Genomic_DNA"/>
</dbReference>
<keyword evidence="2" id="KW-1185">Reference proteome</keyword>
<proteinExistence type="predicted"/>
<dbReference type="RefSeq" id="WP_066334704.1">
    <property type="nucleotide sequence ID" value="NZ_CP017688.1"/>
</dbReference>
<evidence type="ECO:0000313" key="1">
    <source>
        <dbReference type="EMBL" id="OCB75495.1"/>
    </source>
</evidence>
<reference evidence="1 2" key="1">
    <citation type="submission" date="2016-03" db="EMBL/GenBank/DDBJ databases">
        <authorList>
            <person name="Ploux O."/>
        </authorList>
    </citation>
    <scope>NUCLEOTIDE SEQUENCE [LARGE SCALE GENOMIC DNA]</scope>
    <source>
        <strain evidence="1 2">LPB0076</strain>
    </source>
</reference>
<dbReference type="AlphaFoldDB" id="A0A1B9E0M6"/>
<evidence type="ECO:0000313" key="2">
    <source>
        <dbReference type="Proteomes" id="UP000093510"/>
    </source>
</evidence>
<dbReference type="STRING" id="1763534.GCA_001831475_01393"/>
<dbReference type="Proteomes" id="UP000093510">
    <property type="component" value="Unassembled WGS sequence"/>
</dbReference>
<accession>A0A1B9E0M6</accession>
<evidence type="ECO:0008006" key="3">
    <source>
        <dbReference type="Google" id="ProtNLM"/>
    </source>
</evidence>
<protein>
    <recommendedName>
        <fullName evidence="3">Lipoprotein</fullName>
    </recommendedName>
</protein>
<sequence length="322" mass="35686">MKKVLALLVFALFVNSCDDGDLIQEDISFEDIKTTLSCSNNNILYKLKDKEALLLEVPKAIFTNEDAKETTTILPISGSNRVVYRFYNGNLATNTICETIPPATPNVIDQWDGTNGSIVITKAATITVNETENSSRITGYNHNIVFKNITFTKTSGGKQVYENFNFGDYKTTATPLGFKFDPTKPLHKCSTSNIIYAFNTSEAFILDIDPTLIKNEVTAINTPRVGIIGTTQNKLTYRLFSDLVTETYFCNANTPSIPAVKQEWNALPGTTNQNGIIEVTTTTYGANSYKHTIVIKKATLGRDNYSFSLGDRYAYGVLYTSK</sequence>
<comment type="caution">
    <text evidence="1">The sequence shown here is derived from an EMBL/GenBank/DDBJ whole genome shotgun (WGS) entry which is preliminary data.</text>
</comment>
<gene>
    <name evidence="1" type="ORF">LPBF_07780</name>
</gene>
<dbReference type="OrthoDB" id="1417969at2"/>
<organism evidence="1 2">
    <name type="scientific">Flavobacterium crassostreae</name>
    <dbReference type="NCBI Taxonomy" id="1763534"/>
    <lineage>
        <taxon>Bacteria</taxon>
        <taxon>Pseudomonadati</taxon>
        <taxon>Bacteroidota</taxon>
        <taxon>Flavobacteriia</taxon>
        <taxon>Flavobacteriales</taxon>
        <taxon>Flavobacteriaceae</taxon>
        <taxon>Flavobacterium</taxon>
    </lineage>
</organism>
<name>A0A1B9E0M6_9FLAO</name>